<organism evidence="3 4">
    <name type="scientific">Microbispora triticiradicis</name>
    <dbReference type="NCBI Taxonomy" id="2200763"/>
    <lineage>
        <taxon>Bacteria</taxon>
        <taxon>Bacillati</taxon>
        <taxon>Actinomycetota</taxon>
        <taxon>Actinomycetes</taxon>
        <taxon>Streptosporangiales</taxon>
        <taxon>Streptosporangiaceae</taxon>
        <taxon>Microbispora</taxon>
    </lineage>
</organism>
<keyword evidence="2" id="KW-0472">Membrane</keyword>
<evidence type="ECO:0000256" key="2">
    <source>
        <dbReference type="SAM" id="Phobius"/>
    </source>
</evidence>
<evidence type="ECO:0000313" key="3">
    <source>
        <dbReference type="EMBL" id="RGA06650.1"/>
    </source>
</evidence>
<feature type="region of interest" description="Disordered" evidence="1">
    <location>
        <begin position="24"/>
        <end position="43"/>
    </location>
</feature>
<gene>
    <name evidence="3" type="ORF">DI270_002310</name>
</gene>
<feature type="transmembrane region" description="Helical" evidence="2">
    <location>
        <begin position="50"/>
        <end position="71"/>
    </location>
</feature>
<keyword evidence="2" id="KW-0812">Transmembrane</keyword>
<evidence type="ECO:0000313" key="4">
    <source>
        <dbReference type="Proteomes" id="UP000262538"/>
    </source>
</evidence>
<reference evidence="3 4" key="1">
    <citation type="submission" date="2018-08" db="EMBL/GenBank/DDBJ databases">
        <title>Microbispora. triticiradicis sp. nov., a novel actinomycete isolated from the root of wheat (Triticum aestivum L.)).</title>
        <authorList>
            <person name="Han C."/>
        </authorList>
    </citation>
    <scope>NUCLEOTIDE SEQUENCE [LARGE SCALE GENOMIC DNA]</scope>
    <source>
        <strain evidence="3 4">NEAU-HRDPA2-9</strain>
    </source>
</reference>
<sequence length="210" mass="21279">MSRYRTRSPRGAVVLATVPARDTARGAARGTATIPATRRPSPAPAMAPPAAALLTALVPVLVPVLVSVLVIPAGSAAAQPTTARVSAAQSARMHSARMQLARMQLARMHSAGVRVASHRPRTAAAAFHAPHPGGGGGQVISGGRAAGAQGRSGAGRSNQNLNGLQAPTFVMGRTQHVVTDVGGYAGQALVCGSRPAVCLVGQNMPTHFRS</sequence>
<feature type="compositionally biased region" description="Low complexity" evidence="1">
    <location>
        <begin position="24"/>
        <end position="40"/>
    </location>
</feature>
<keyword evidence="2" id="KW-1133">Transmembrane helix</keyword>
<feature type="compositionally biased region" description="Low complexity" evidence="1">
    <location>
        <begin position="141"/>
        <end position="157"/>
    </location>
</feature>
<comment type="caution">
    <text evidence="3">The sequence shown here is derived from an EMBL/GenBank/DDBJ whole genome shotgun (WGS) entry which is preliminary data.</text>
</comment>
<evidence type="ECO:0000256" key="1">
    <source>
        <dbReference type="SAM" id="MobiDB-lite"/>
    </source>
</evidence>
<name>A0ABX9LRW2_9ACTN</name>
<keyword evidence="4" id="KW-1185">Reference proteome</keyword>
<dbReference type="Proteomes" id="UP000262538">
    <property type="component" value="Unassembled WGS sequence"/>
</dbReference>
<dbReference type="EMBL" id="QFZU02000010">
    <property type="protein sequence ID" value="RGA06650.1"/>
    <property type="molecule type" value="Genomic_DNA"/>
</dbReference>
<feature type="region of interest" description="Disordered" evidence="1">
    <location>
        <begin position="135"/>
        <end position="161"/>
    </location>
</feature>
<protein>
    <submittedName>
        <fullName evidence="3">Uncharacterized protein</fullName>
    </submittedName>
</protein>
<proteinExistence type="predicted"/>
<accession>A0ABX9LRW2</accession>